<dbReference type="RefSeq" id="WP_382388591.1">
    <property type="nucleotide sequence ID" value="NZ_JBHLWI010000042.1"/>
</dbReference>
<accession>A0ABV6FW28</accession>
<gene>
    <name evidence="1" type="ORF">ACFFIP_15420</name>
</gene>
<comment type="caution">
    <text evidence="1">The sequence shown here is derived from an EMBL/GenBank/DDBJ whole genome shotgun (WGS) entry which is preliminary data.</text>
</comment>
<proteinExistence type="predicted"/>
<evidence type="ECO:0000313" key="1">
    <source>
        <dbReference type="EMBL" id="MFC0264082.1"/>
    </source>
</evidence>
<reference evidence="1 2" key="1">
    <citation type="submission" date="2024-09" db="EMBL/GenBank/DDBJ databases">
        <authorList>
            <person name="Sun Q."/>
            <person name="Mori K."/>
        </authorList>
    </citation>
    <scope>NUCLEOTIDE SEQUENCE [LARGE SCALE GENOMIC DNA]</scope>
    <source>
        <strain evidence="1 2">CCM 7650</strain>
    </source>
</reference>
<protein>
    <submittedName>
        <fullName evidence="1">Uncharacterized protein</fullName>
    </submittedName>
</protein>
<organism evidence="1 2">
    <name type="scientific">Fontibacter flavus</name>
    <dbReference type="NCBI Taxonomy" id="654838"/>
    <lineage>
        <taxon>Bacteria</taxon>
        <taxon>Pseudomonadati</taxon>
        <taxon>Bacteroidota</taxon>
        <taxon>Cytophagia</taxon>
        <taxon>Cytophagales</taxon>
        <taxon>Cyclobacteriaceae</taxon>
        <taxon>Fontibacter</taxon>
    </lineage>
</organism>
<evidence type="ECO:0000313" key="2">
    <source>
        <dbReference type="Proteomes" id="UP001589797"/>
    </source>
</evidence>
<keyword evidence="2" id="KW-1185">Reference proteome</keyword>
<name>A0ABV6FW28_9BACT</name>
<dbReference type="Proteomes" id="UP001589797">
    <property type="component" value="Unassembled WGS sequence"/>
</dbReference>
<dbReference type="EMBL" id="JBHLWI010000042">
    <property type="protein sequence ID" value="MFC0264082.1"/>
    <property type="molecule type" value="Genomic_DNA"/>
</dbReference>
<sequence length="334" mass="39846">MKDYFKQIIIKNRVVNELFVNLLRYKNKASIFEIYRRSKLPLLDFKEISKPLKIYPIERIIDNNYYGLSFWLKKYINREENIDFYIEHGLFLGSLVKRDEIIWDSKGIITFSKNRELYIKEKCNKEVIKIGPYIHYADDFLTVDEFNEIKDKLGKILLVIPSHSIKGVNVSFDLNNFKSKIDEIKSDFDTVVVCLYWMDALNIEYVKYYSDLGYRIVSAGNINDFYFLSRLKSIIKISDFVISNNVGTQIGYVTYLGKPQMIFNQEVNFQVFDEREFKQRDYRDYKSMVKEKNEIYRCFNCFSMEITEIQKDCINFYFGLDQIKTGDQLKSLLI</sequence>